<feature type="compositionally biased region" description="Basic and acidic residues" evidence="1">
    <location>
        <begin position="366"/>
        <end position="391"/>
    </location>
</feature>
<reference evidence="3" key="1">
    <citation type="submission" date="2022-10" db="EMBL/GenBank/DDBJ databases">
        <authorList>
            <person name="Byrne P K."/>
        </authorList>
    </citation>
    <scope>NUCLEOTIDE SEQUENCE</scope>
    <source>
        <strain evidence="3">IFO1815</strain>
    </source>
</reference>
<dbReference type="PANTHER" id="PTHR14445:SF36">
    <property type="entry name" value="FI03272P-RELATED"/>
    <property type="match status" value="1"/>
</dbReference>
<feature type="compositionally biased region" description="Polar residues" evidence="1">
    <location>
        <begin position="560"/>
        <end position="571"/>
    </location>
</feature>
<dbReference type="CDD" id="cd00072">
    <property type="entry name" value="GYF"/>
    <property type="match status" value="1"/>
</dbReference>
<feature type="region of interest" description="Disordered" evidence="1">
    <location>
        <begin position="529"/>
        <end position="580"/>
    </location>
</feature>
<evidence type="ECO:0000256" key="1">
    <source>
        <dbReference type="SAM" id="MobiDB-lite"/>
    </source>
</evidence>
<evidence type="ECO:0000259" key="2">
    <source>
        <dbReference type="PROSITE" id="PS50829"/>
    </source>
</evidence>
<dbReference type="AlphaFoldDB" id="A0AA35ITT0"/>
<gene>
    <name evidence="3" type="primary">SMKI16G0750</name>
    <name evidence="3" type="ORF">SMKI_16G0750</name>
</gene>
<feature type="compositionally biased region" description="Basic and acidic residues" evidence="1">
    <location>
        <begin position="456"/>
        <end position="478"/>
    </location>
</feature>
<feature type="compositionally biased region" description="Basic and acidic residues" evidence="1">
    <location>
        <begin position="425"/>
        <end position="445"/>
    </location>
</feature>
<feature type="compositionally biased region" description="Polar residues" evidence="1">
    <location>
        <begin position="483"/>
        <end position="496"/>
    </location>
</feature>
<dbReference type="InterPro" id="IPR051640">
    <property type="entry name" value="GRB10-interact_GYF"/>
</dbReference>
<feature type="compositionally biased region" description="Low complexity" evidence="1">
    <location>
        <begin position="298"/>
        <end position="313"/>
    </location>
</feature>
<dbReference type="InterPro" id="IPR035445">
    <property type="entry name" value="GYF-like_dom_sf"/>
</dbReference>
<keyword evidence="4" id="KW-1185">Reference proteome</keyword>
<evidence type="ECO:0000313" key="3">
    <source>
        <dbReference type="EMBL" id="CAI4036774.1"/>
    </source>
</evidence>
<dbReference type="GO" id="GO:0005829">
    <property type="term" value="C:cytosol"/>
    <property type="evidence" value="ECO:0007669"/>
    <property type="project" value="TreeGrafter"/>
</dbReference>
<dbReference type="EMBL" id="OX365772">
    <property type="protein sequence ID" value="CAI4036774.1"/>
    <property type="molecule type" value="Genomic_DNA"/>
</dbReference>
<feature type="compositionally biased region" description="Low complexity" evidence="1">
    <location>
        <begin position="649"/>
        <end position="666"/>
    </location>
</feature>
<feature type="compositionally biased region" description="Polar residues" evidence="1">
    <location>
        <begin position="675"/>
        <end position="687"/>
    </location>
</feature>
<feature type="compositionally biased region" description="Basic residues" evidence="1">
    <location>
        <begin position="446"/>
        <end position="455"/>
    </location>
</feature>
<dbReference type="PANTHER" id="PTHR14445">
    <property type="entry name" value="GRB10 INTERACTING GYF PROTEIN"/>
    <property type="match status" value="1"/>
</dbReference>
<dbReference type="GeneID" id="80921699"/>
<name>A0AA35ITT0_SACMI</name>
<dbReference type="InterPro" id="IPR003169">
    <property type="entry name" value="GYF"/>
</dbReference>
<protein>
    <recommendedName>
        <fullName evidence="2">GYF domain-containing protein</fullName>
    </recommendedName>
</protein>
<evidence type="ECO:0000313" key="4">
    <source>
        <dbReference type="Proteomes" id="UP001161438"/>
    </source>
</evidence>
<dbReference type="Proteomes" id="UP001161438">
    <property type="component" value="Chromosome 16"/>
</dbReference>
<feature type="region of interest" description="Disordered" evidence="1">
    <location>
        <begin position="646"/>
        <end position="723"/>
    </location>
</feature>
<dbReference type="SMART" id="SM00444">
    <property type="entry name" value="GYF"/>
    <property type="match status" value="1"/>
</dbReference>
<dbReference type="SUPFAM" id="SSF55277">
    <property type="entry name" value="GYF domain"/>
    <property type="match status" value="1"/>
</dbReference>
<dbReference type="Pfam" id="PF02213">
    <property type="entry name" value="GYF"/>
    <property type="match status" value="1"/>
</dbReference>
<dbReference type="Gene3D" id="3.30.1490.40">
    <property type="match status" value="1"/>
</dbReference>
<dbReference type="PROSITE" id="PS50829">
    <property type="entry name" value="GYF"/>
    <property type="match status" value="1"/>
</dbReference>
<proteinExistence type="predicted"/>
<feature type="region of interest" description="Disordered" evidence="1">
    <location>
        <begin position="294"/>
        <end position="496"/>
    </location>
</feature>
<sequence length="854" mass="94909">MNPINSLAFDLHSVKLVGSNSENAALSNSNTPTLNNTAPLQRPSTVMDSIGIQRVPSPFLPVKNVINEGSTVPVNVRDAEITGPTLQIPVNQKNNSTFSATSSNLHMSASSSSIKNMPSKALPNMGSYIYNPTGLFSNVGNQPPPPGIESQWKYIDSNGNIQGPFGTNNMSQWYQGGYFTPTLQICRLATSLDPFGVNDRFITLGELTTLVNNYQDPFSVFDFIVIKALNGASLVTPMLLENQKVDSKKLKSTANVHSDDFTYEEILGLKFADGSYYHETQVWVPVNGRHVTKVDHIPNNSRRPASAAAPIRSEQTVPPNEGKASSHKRRTTLNGHDAPLDTHGTSSNPTSEEERMVEVATEEGEEFRRAEEKHNSPDQVRPEVEEVDGKDVLPNSEKLKNNSTSPMTSEEQKRFAKAELMAQKLLEEQQRQEEEKKRREEQRILKKEKKLKQKQKKEEEKLKKKKKEEEKSEKEKQQELLNNALTGNTDISSPAENAASSLATNLAPWANKQTEDAVFNQISSAFEDLKKEIPSKREKKPNRTQLNREQALKLQKEILGSTQASKTNHTGSAWGVKPQQPIKLGIKEELMKDLDNTKGQPTINKINLGMNDDDNSDSTFIEEQKKLWEQVQKKTKKSNRVTTLDDFISRTPSPSSSTLNSSNTTNAWTMVPPKSTGNALSTSSAAVNQPRPHITPDKQRSSGGIPATTKGKLNGKSKQIGSSTSIPTLKARQVKPSRISAYPGNSSVSKRQEFLKWCRSQLRLNTGVQSDNVLEMLLSLPPGSESKEIIADTIYSYSSTMDGRRFATDFVKKRLECEEQINDPLSWSEVLAMPEGSSEDWEFQVVGKKKGKRF</sequence>
<organism evidence="3 4">
    <name type="scientific">Saccharomyces mikatae IFO 1815</name>
    <dbReference type="NCBI Taxonomy" id="226126"/>
    <lineage>
        <taxon>Eukaryota</taxon>
        <taxon>Fungi</taxon>
        <taxon>Dikarya</taxon>
        <taxon>Ascomycota</taxon>
        <taxon>Saccharomycotina</taxon>
        <taxon>Saccharomycetes</taxon>
        <taxon>Saccharomycetales</taxon>
        <taxon>Saccharomycetaceae</taxon>
        <taxon>Saccharomyces</taxon>
    </lineage>
</organism>
<feature type="domain" description="GYF" evidence="2">
    <location>
        <begin position="149"/>
        <end position="205"/>
    </location>
</feature>
<accession>A0AA35ITT0</accession>
<dbReference type="RefSeq" id="XP_056079892.1">
    <property type="nucleotide sequence ID" value="XM_056226145.1"/>
</dbReference>